<keyword evidence="1" id="KW-0812">Transmembrane</keyword>
<protein>
    <submittedName>
        <fullName evidence="2">Uncharacterized protein</fullName>
    </submittedName>
</protein>
<gene>
    <name evidence="2" type="ORF">ACFQ1S_14510</name>
</gene>
<feature type="transmembrane region" description="Helical" evidence="1">
    <location>
        <begin position="12"/>
        <end position="30"/>
    </location>
</feature>
<feature type="transmembrane region" description="Helical" evidence="1">
    <location>
        <begin position="36"/>
        <end position="60"/>
    </location>
</feature>
<dbReference type="EMBL" id="JBHTIS010000751">
    <property type="protein sequence ID" value="MFD1046677.1"/>
    <property type="molecule type" value="Genomic_DNA"/>
</dbReference>
<dbReference type="Proteomes" id="UP001597045">
    <property type="component" value="Unassembled WGS sequence"/>
</dbReference>
<keyword evidence="3" id="KW-1185">Reference proteome</keyword>
<organism evidence="2 3">
    <name type="scientific">Kibdelosporangium lantanae</name>
    <dbReference type="NCBI Taxonomy" id="1497396"/>
    <lineage>
        <taxon>Bacteria</taxon>
        <taxon>Bacillati</taxon>
        <taxon>Actinomycetota</taxon>
        <taxon>Actinomycetes</taxon>
        <taxon>Pseudonocardiales</taxon>
        <taxon>Pseudonocardiaceae</taxon>
        <taxon>Kibdelosporangium</taxon>
    </lineage>
</organism>
<evidence type="ECO:0000313" key="3">
    <source>
        <dbReference type="Proteomes" id="UP001597045"/>
    </source>
</evidence>
<sequence length="71" mass="8108">MKENTSRLAGIWGRNTVLLGGLLLALGIWQGFDTPLWKLAAIIAGLLEINQTIAVIKAWLFTAHYHWFWWT</sequence>
<accession>A0ABW3M8J2</accession>
<reference evidence="3" key="1">
    <citation type="journal article" date="2019" name="Int. J. Syst. Evol. Microbiol.">
        <title>The Global Catalogue of Microorganisms (GCM) 10K type strain sequencing project: providing services to taxonomists for standard genome sequencing and annotation.</title>
        <authorList>
            <consortium name="The Broad Institute Genomics Platform"/>
            <consortium name="The Broad Institute Genome Sequencing Center for Infectious Disease"/>
            <person name="Wu L."/>
            <person name="Ma J."/>
        </authorList>
    </citation>
    <scope>NUCLEOTIDE SEQUENCE [LARGE SCALE GENOMIC DNA]</scope>
    <source>
        <strain evidence="3">JCM 31486</strain>
    </source>
</reference>
<evidence type="ECO:0000313" key="2">
    <source>
        <dbReference type="EMBL" id="MFD1046677.1"/>
    </source>
</evidence>
<name>A0ABW3M8J2_9PSEU</name>
<keyword evidence="1" id="KW-0472">Membrane</keyword>
<comment type="caution">
    <text evidence="2">The sequence shown here is derived from an EMBL/GenBank/DDBJ whole genome shotgun (WGS) entry which is preliminary data.</text>
</comment>
<proteinExistence type="predicted"/>
<evidence type="ECO:0000256" key="1">
    <source>
        <dbReference type="SAM" id="Phobius"/>
    </source>
</evidence>
<keyword evidence="1" id="KW-1133">Transmembrane helix</keyword>